<dbReference type="Proteomes" id="UP001642484">
    <property type="component" value="Unassembled WGS sequence"/>
</dbReference>
<reference evidence="1 2" key="1">
    <citation type="submission" date="2024-02" db="EMBL/GenBank/DDBJ databases">
        <authorList>
            <person name="Chen Y."/>
            <person name="Shah S."/>
            <person name="Dougan E. K."/>
            <person name="Thang M."/>
            <person name="Chan C."/>
        </authorList>
    </citation>
    <scope>NUCLEOTIDE SEQUENCE [LARGE SCALE GENOMIC DNA]</scope>
</reference>
<evidence type="ECO:0008006" key="3">
    <source>
        <dbReference type="Google" id="ProtNLM"/>
    </source>
</evidence>
<dbReference type="Gene3D" id="3.30.70.270">
    <property type="match status" value="1"/>
</dbReference>
<dbReference type="SUPFAM" id="SSF56672">
    <property type="entry name" value="DNA/RNA polymerases"/>
    <property type="match status" value="1"/>
</dbReference>
<dbReference type="PANTHER" id="PTHR33050:SF7">
    <property type="entry name" value="RIBONUCLEASE H"/>
    <property type="match status" value="1"/>
</dbReference>
<gene>
    <name evidence="1" type="ORF">CCMP2556_LOCUS26800</name>
</gene>
<comment type="caution">
    <text evidence="1">The sequence shown here is derived from an EMBL/GenBank/DDBJ whole genome shotgun (WGS) entry which is preliminary data.</text>
</comment>
<dbReference type="EMBL" id="CAXAMN010018890">
    <property type="protein sequence ID" value="CAK9053303.1"/>
    <property type="molecule type" value="Genomic_DNA"/>
</dbReference>
<name>A0ABP0MQ04_9DINO</name>
<accession>A0ABP0MQ04</accession>
<proteinExistence type="predicted"/>
<dbReference type="InterPro" id="IPR052055">
    <property type="entry name" value="Hepadnavirus_pol/RT"/>
</dbReference>
<dbReference type="Gene3D" id="3.10.10.10">
    <property type="entry name" value="HIV Type 1 Reverse Transcriptase, subunit A, domain 1"/>
    <property type="match status" value="1"/>
</dbReference>
<evidence type="ECO:0000313" key="1">
    <source>
        <dbReference type="EMBL" id="CAK9053303.1"/>
    </source>
</evidence>
<dbReference type="InterPro" id="IPR043502">
    <property type="entry name" value="DNA/RNA_pol_sf"/>
</dbReference>
<evidence type="ECO:0000313" key="2">
    <source>
        <dbReference type="Proteomes" id="UP001642484"/>
    </source>
</evidence>
<protein>
    <recommendedName>
        <fullName evidence="3">Reverse transcriptase domain-containing protein</fullName>
    </recommendedName>
</protein>
<dbReference type="InterPro" id="IPR043128">
    <property type="entry name" value="Rev_trsase/Diguanyl_cyclase"/>
</dbReference>
<keyword evidence="2" id="KW-1185">Reference proteome</keyword>
<dbReference type="PANTHER" id="PTHR33050">
    <property type="entry name" value="REVERSE TRANSCRIPTASE DOMAIN-CONTAINING PROTEIN"/>
    <property type="match status" value="1"/>
</dbReference>
<organism evidence="1 2">
    <name type="scientific">Durusdinium trenchii</name>
    <dbReference type="NCBI Taxonomy" id="1381693"/>
    <lineage>
        <taxon>Eukaryota</taxon>
        <taxon>Sar</taxon>
        <taxon>Alveolata</taxon>
        <taxon>Dinophyceae</taxon>
        <taxon>Suessiales</taxon>
        <taxon>Symbiodiniaceae</taxon>
        <taxon>Durusdinium</taxon>
    </lineage>
</organism>
<sequence length="964" mass="107579">MRWLQSPLCAGIFAAPPCRTCSKARNIPLAQGVRKGNFCKLPRPLRSDQFPEGLPGLTTLERIKVSQANKLFDFLATVILNCLEREQIVAVENPRGSFFWKTRFWKTVSQHFRYQAHQACGYGSSRPKWTVIAYNHSAFAKISRTCPGESRAHVHEPWGLVQHGPAQGNFATALETAYPPALALHIAIAFVEAMKHRGWSPGYTPYEPHQLIENSVLLRSITGHQPRASKAPALVPEFASCLMVRSRHPIPAPCPIMTKLTKPWAVPPFAQCALPEVPIHSKLLRATPIRLIGGDGDDYEKDKMLYVFELAWGVPHEPEKFVQEAVTAGHPSQYESFLPKILHQALEAHKALSDAELVKLRLKWVKKWTERSQTLELRASERDLKASLPQHAKTILKDKKIALWKEMLEDLQYEDMGVVDELVEGTKLLGEVPLTNVFPQHFKPAEFSVEDAKQESQTLREVVLKKTRSSGDRDLDAEVFEKTIEEVSKGWLAGPMELSSLPEPSLIGRRFGLKQGPKTRLIDDLTVGGQNGTVQSNESPKPQGPDVIAAILIGLMKVLPGESVEGRAYDLKSAYKQLAICESDLWAAFVSCFNPKTKSPSIFQLKAVPFGATRAVYSFLRVVRSIWYIGVVGLKLPWSCFFDDFVVFSKQGMVKSTDAAVTALFRLIGWKFAEEGEKCQQFSSEVSALGIKVCLKDFSRGKVYFDNTEKRKQDLSDLIQETLKSKNVTQKEGQVLRGKLQFADSQVYGRLSKLCLAEVSKLCASGGKALDGQAEMALKRFLGFLSSGKPRVLSCHTDRPFFLFTDACFEPTSPFWACGLGGVLVNDQGILLEFFSCSLSDEEMKKLGSESKKSIIFEAELLALIVAMYRWSSVLKSASCVCYIDNNAVRDVAISGRARNAAGIHLLERLLQVEMRLGVNAWFCRVASESNIADYPSRNDLRLFNAVRQVEVKPLIRQILKGFG</sequence>